<feature type="compositionally biased region" description="Basic and acidic residues" evidence="1">
    <location>
        <begin position="332"/>
        <end position="370"/>
    </location>
</feature>
<gene>
    <name evidence="2" type="ORF">BSL78_28285</name>
</gene>
<accession>A0A2G8JGK4</accession>
<dbReference type="Proteomes" id="UP000230750">
    <property type="component" value="Unassembled WGS sequence"/>
</dbReference>
<dbReference type="AlphaFoldDB" id="A0A2G8JGK4"/>
<feature type="compositionally biased region" description="Basic and acidic residues" evidence="1">
    <location>
        <begin position="247"/>
        <end position="281"/>
    </location>
</feature>
<evidence type="ECO:0000313" key="2">
    <source>
        <dbReference type="EMBL" id="PIK34880.1"/>
    </source>
</evidence>
<organism evidence="2 3">
    <name type="scientific">Stichopus japonicus</name>
    <name type="common">Sea cucumber</name>
    <dbReference type="NCBI Taxonomy" id="307972"/>
    <lineage>
        <taxon>Eukaryota</taxon>
        <taxon>Metazoa</taxon>
        <taxon>Echinodermata</taxon>
        <taxon>Eleutherozoa</taxon>
        <taxon>Echinozoa</taxon>
        <taxon>Holothuroidea</taxon>
        <taxon>Aspidochirotacea</taxon>
        <taxon>Aspidochirotida</taxon>
        <taxon>Stichopodidae</taxon>
        <taxon>Apostichopus</taxon>
    </lineage>
</organism>
<evidence type="ECO:0000256" key="1">
    <source>
        <dbReference type="SAM" id="MobiDB-lite"/>
    </source>
</evidence>
<feature type="compositionally biased region" description="Basic and acidic residues" evidence="1">
    <location>
        <begin position="220"/>
        <end position="239"/>
    </location>
</feature>
<dbReference type="EMBL" id="MRZV01002048">
    <property type="protein sequence ID" value="PIK34880.1"/>
    <property type="molecule type" value="Genomic_DNA"/>
</dbReference>
<keyword evidence="3" id="KW-1185">Reference proteome</keyword>
<name>A0A2G8JGK4_STIJA</name>
<feature type="compositionally biased region" description="Basic residues" evidence="1">
    <location>
        <begin position="44"/>
        <end position="59"/>
    </location>
</feature>
<comment type="caution">
    <text evidence="2">The sequence shown here is derived from an EMBL/GenBank/DDBJ whole genome shotgun (WGS) entry which is preliminary data.</text>
</comment>
<feature type="compositionally biased region" description="Low complexity" evidence="1">
    <location>
        <begin position="209"/>
        <end position="219"/>
    </location>
</feature>
<feature type="region of interest" description="Disordered" evidence="1">
    <location>
        <begin position="14"/>
        <end position="370"/>
    </location>
</feature>
<feature type="compositionally biased region" description="Basic and acidic residues" evidence="1">
    <location>
        <begin position="96"/>
        <end position="117"/>
    </location>
</feature>
<feature type="compositionally biased region" description="Basic residues" evidence="1">
    <location>
        <begin position="138"/>
        <end position="155"/>
    </location>
</feature>
<reference evidence="2 3" key="1">
    <citation type="journal article" date="2017" name="PLoS Biol.">
        <title>The sea cucumber genome provides insights into morphological evolution and visceral regeneration.</title>
        <authorList>
            <person name="Zhang X."/>
            <person name="Sun L."/>
            <person name="Yuan J."/>
            <person name="Sun Y."/>
            <person name="Gao Y."/>
            <person name="Zhang L."/>
            <person name="Li S."/>
            <person name="Dai H."/>
            <person name="Hamel J.F."/>
            <person name="Liu C."/>
            <person name="Yu Y."/>
            <person name="Liu S."/>
            <person name="Lin W."/>
            <person name="Guo K."/>
            <person name="Jin S."/>
            <person name="Xu P."/>
            <person name="Storey K.B."/>
            <person name="Huan P."/>
            <person name="Zhang T."/>
            <person name="Zhou Y."/>
            <person name="Zhang J."/>
            <person name="Lin C."/>
            <person name="Li X."/>
            <person name="Xing L."/>
            <person name="Huo D."/>
            <person name="Sun M."/>
            <person name="Wang L."/>
            <person name="Mercier A."/>
            <person name="Li F."/>
            <person name="Yang H."/>
            <person name="Xiang J."/>
        </authorList>
    </citation>
    <scope>NUCLEOTIDE SEQUENCE [LARGE SCALE GENOMIC DNA]</scope>
    <source>
        <strain evidence="2">Shaxun</strain>
        <tissue evidence="2">Muscle</tissue>
    </source>
</reference>
<protein>
    <submittedName>
        <fullName evidence="2">Uncharacterized protein</fullName>
    </submittedName>
</protein>
<sequence>MPFCFKYHRRAAIGDITAKKARHSRAEAEPLKKKAKVTTPVKEAKKKKKEVKVEKKKRSPSSDSSSSSEESDMEPKSSKRTPEKPKKKKAPAQKRLASEPKTAKTKVVKDRAVEGQRHTGAHPASTPLLSRTPSPKRGQGKKRSLSPREQHRKHSSISVERTSEKKKQVTPIPMSSAKKRRRDTPEKDLPVPAPYHSGPGAKGLKGHVRSSSIGSSQRSHSSERRRKESLSPRRKDSFGHRRPLSPQRREEFDRYGEKYPKPRDKYPPEDRPLHLHPEQYGRDQYPPEPGRYDPGGRAGPPGPPDRGREESFRDSGGRHEWRGQEGGPPRDLTGDDPQRRDRRDDWEKSRDVRNEFLHGGPRDLPPHRDEILKGGPRKFLVLTRNW</sequence>
<feature type="compositionally biased region" description="Basic and acidic residues" evidence="1">
    <location>
        <begin position="305"/>
        <end position="323"/>
    </location>
</feature>
<proteinExistence type="predicted"/>
<evidence type="ECO:0000313" key="3">
    <source>
        <dbReference type="Proteomes" id="UP000230750"/>
    </source>
</evidence>
<feature type="compositionally biased region" description="Basic and acidic residues" evidence="1">
    <location>
        <begin position="73"/>
        <end position="84"/>
    </location>
</feature>